<keyword evidence="2" id="KW-0813">Transport</keyword>
<evidence type="ECO:0000256" key="5">
    <source>
        <dbReference type="SAM" id="SignalP"/>
    </source>
</evidence>
<dbReference type="RefSeq" id="WP_244685083.1">
    <property type="nucleotide sequence ID" value="NZ_CP095043.1"/>
</dbReference>
<dbReference type="SUPFAM" id="SSF53850">
    <property type="entry name" value="Periplasmic binding protein-like II"/>
    <property type="match status" value="1"/>
</dbReference>
<reference evidence="6 7" key="1">
    <citation type="submission" date="2022-04" db="EMBL/GenBank/DDBJ databases">
        <title>Leucobacter sp. isolated from rhizosphere of onion.</title>
        <authorList>
            <person name="Won M."/>
            <person name="Lee C.-M."/>
            <person name="Woen H.-Y."/>
            <person name="Kwon S.-W."/>
        </authorList>
    </citation>
    <scope>NUCLEOTIDE SEQUENCE [LARGE SCALE GENOMIC DNA]</scope>
    <source>
        <strain evidence="6 7">H25R-14</strain>
    </source>
</reference>
<dbReference type="PANTHER" id="PTHR30006">
    <property type="entry name" value="THIAMINE-BINDING PERIPLASMIC PROTEIN-RELATED"/>
    <property type="match status" value="1"/>
</dbReference>
<feature type="signal peptide" evidence="5">
    <location>
        <begin position="1"/>
        <end position="26"/>
    </location>
</feature>
<dbReference type="PANTHER" id="PTHR30006:SF3">
    <property type="entry name" value="THIAMINE-BINDING PERIPLASMIC PROTEIN"/>
    <property type="match status" value="1"/>
</dbReference>
<protein>
    <submittedName>
        <fullName evidence="6">ABC transporter substrate-binding protein</fullName>
    </submittedName>
</protein>
<evidence type="ECO:0000313" key="7">
    <source>
        <dbReference type="Proteomes" id="UP000831775"/>
    </source>
</evidence>
<evidence type="ECO:0000256" key="3">
    <source>
        <dbReference type="ARBA" id="ARBA00022729"/>
    </source>
</evidence>
<evidence type="ECO:0000256" key="4">
    <source>
        <dbReference type="ARBA" id="ARBA00022764"/>
    </source>
</evidence>
<gene>
    <name evidence="6" type="ORF">MUN76_12465</name>
</gene>
<evidence type="ECO:0000256" key="2">
    <source>
        <dbReference type="ARBA" id="ARBA00022448"/>
    </source>
</evidence>
<dbReference type="CDD" id="cd13589">
    <property type="entry name" value="PBP2_polyamine_RpCGA009"/>
    <property type="match status" value="1"/>
</dbReference>
<keyword evidence="3 5" id="KW-0732">Signal</keyword>
<keyword evidence="4" id="KW-0574">Periplasm</keyword>
<organism evidence="6 7">
    <name type="scientific">Leucobacter rhizosphaerae</name>
    <dbReference type="NCBI Taxonomy" id="2932245"/>
    <lineage>
        <taxon>Bacteria</taxon>
        <taxon>Bacillati</taxon>
        <taxon>Actinomycetota</taxon>
        <taxon>Actinomycetes</taxon>
        <taxon>Micrococcales</taxon>
        <taxon>Microbacteriaceae</taxon>
        <taxon>Leucobacter</taxon>
    </lineage>
</organism>
<evidence type="ECO:0000313" key="6">
    <source>
        <dbReference type="EMBL" id="UOQ59849.1"/>
    </source>
</evidence>
<dbReference type="Pfam" id="PF13416">
    <property type="entry name" value="SBP_bac_8"/>
    <property type="match status" value="1"/>
</dbReference>
<accession>A0ABY4FUP2</accession>
<dbReference type="InterPro" id="IPR006059">
    <property type="entry name" value="SBP"/>
</dbReference>
<feature type="chain" id="PRO_5047272377" evidence="5">
    <location>
        <begin position="27"/>
        <end position="355"/>
    </location>
</feature>
<comment type="subcellular location">
    <subcellularLocation>
        <location evidence="1">Periplasm</location>
    </subcellularLocation>
</comment>
<proteinExistence type="predicted"/>
<keyword evidence="7" id="KW-1185">Reference proteome</keyword>
<dbReference type="Proteomes" id="UP000831775">
    <property type="component" value="Chromosome"/>
</dbReference>
<dbReference type="Gene3D" id="3.40.190.10">
    <property type="entry name" value="Periplasmic binding protein-like II"/>
    <property type="match status" value="2"/>
</dbReference>
<sequence>MKSARSRMVTGGVLLASGALLLSACASDSVEAGGEAAASGSLTFVTFGSAFQEAQETAFVDPFAAETGTEITVDSPTDLAKLKVMVETGDPDWDVYLAGSAESFAYCGTLFEELDFSNIERADFAEGTISDCGVPVDTYSYVVAYNTEKYGNTPPTSLADFFDLENFPGSRAMSGDPAEGNLEMALLADGVAVEDLYPLDYDRAFEKLDGIKADTTFWTSGAEQVEMMESGRADMILAWSGRAFEAVQNGAKFAPMWDQNAYHWASLAIVKGSSNPESAQQFIDYAVSPEPQALFAESIAYGAANLKATPELDPAEADWDSGADAHRDLSWSIDPAWWGDNADEVLSRWTAWTAG</sequence>
<dbReference type="PROSITE" id="PS51257">
    <property type="entry name" value="PROKAR_LIPOPROTEIN"/>
    <property type="match status" value="1"/>
</dbReference>
<evidence type="ECO:0000256" key="1">
    <source>
        <dbReference type="ARBA" id="ARBA00004418"/>
    </source>
</evidence>
<dbReference type="EMBL" id="CP095043">
    <property type="protein sequence ID" value="UOQ59849.1"/>
    <property type="molecule type" value="Genomic_DNA"/>
</dbReference>
<name>A0ABY4FUP2_9MICO</name>